<dbReference type="PROSITE" id="PS50968">
    <property type="entry name" value="BIOTINYL_LIPOYL"/>
    <property type="match status" value="1"/>
</dbReference>
<dbReference type="GO" id="GO:0005737">
    <property type="term" value="C:cytoplasm"/>
    <property type="evidence" value="ECO:0007669"/>
    <property type="project" value="TreeGrafter"/>
</dbReference>
<dbReference type="SUPFAM" id="SSF52777">
    <property type="entry name" value="CoA-dependent acyltransferases"/>
    <property type="match status" value="1"/>
</dbReference>
<feature type="region of interest" description="Disordered" evidence="7">
    <location>
        <begin position="191"/>
        <end position="210"/>
    </location>
</feature>
<comment type="similarity">
    <text evidence="2 6">Belongs to the 2-oxoacid dehydrogenase family.</text>
</comment>
<dbReference type="EMBL" id="QHKI01000013">
    <property type="protein sequence ID" value="RSM85192.1"/>
    <property type="molecule type" value="Genomic_DNA"/>
</dbReference>
<dbReference type="Gene3D" id="4.10.320.10">
    <property type="entry name" value="E3-binding domain"/>
    <property type="match status" value="2"/>
</dbReference>
<sequence length="430" mass="45365">MSEFRMPSLGADMESGTLLEWLVKPGDVVHKGDIVAVIDTDKAAVEIECFDSGTIEEILVPEGQRVPVGTALAMIGTAESEPVAVPPEPETVPPSPPKPVAAPLAGPLVRKLAKELGVDLSKVRGTGRGNGITRADVRRAAEPPPAPKAAPPRDRRVTPYARRLAKELGVDLAALPMTDSPVRAADIREAAQVPAPEASTPTAPVAPASRAESMRQATATLMARSKREIPHYYLSSTVDMSAALAWLRDVNRDLPVERRVLPAAVLLAATARAVAKVPALNGFWVDDRFQPSTPVNLGVAVSIRGGGLVTPAIAEAASLSAIEMMDRLRDLVTRARGGRLRAGELTTATITVSNMGDLGVDEVFGVIFPPQVALVGFGKVLDRPWAVDGLLGVRPVVTVTLSADHRATDGHTGGRLLDIIGQLLNKPEEL</sequence>
<dbReference type="InterPro" id="IPR023213">
    <property type="entry name" value="CAT-like_dom_sf"/>
</dbReference>
<dbReference type="Proteomes" id="UP000287547">
    <property type="component" value="Unassembled WGS sequence"/>
</dbReference>
<evidence type="ECO:0000259" key="8">
    <source>
        <dbReference type="PROSITE" id="PS50968"/>
    </source>
</evidence>
<dbReference type="PANTHER" id="PTHR43178:SF5">
    <property type="entry name" value="LIPOAMIDE ACYLTRANSFERASE COMPONENT OF BRANCHED-CHAIN ALPHA-KETO ACID DEHYDROGENASE COMPLEX, MITOCHONDRIAL"/>
    <property type="match status" value="1"/>
</dbReference>
<keyword evidence="4 6" id="KW-0450">Lipoyl</keyword>
<dbReference type="AlphaFoldDB" id="A0A428ZAU7"/>
<feature type="domain" description="Peripheral subunit-binding (PSBD)" evidence="9">
    <location>
        <begin position="104"/>
        <end position="141"/>
    </location>
</feature>
<evidence type="ECO:0000313" key="10">
    <source>
        <dbReference type="EMBL" id="RSM85192.1"/>
    </source>
</evidence>
<keyword evidence="5 6" id="KW-0012">Acyltransferase</keyword>
<dbReference type="GO" id="GO:0031405">
    <property type="term" value="F:lipoic acid binding"/>
    <property type="evidence" value="ECO:0007669"/>
    <property type="project" value="TreeGrafter"/>
</dbReference>
<dbReference type="OrthoDB" id="9805770at2"/>
<evidence type="ECO:0000259" key="9">
    <source>
        <dbReference type="PROSITE" id="PS51826"/>
    </source>
</evidence>
<reference evidence="10 11" key="1">
    <citation type="submission" date="2018-05" db="EMBL/GenBank/DDBJ databases">
        <title>Evolution of GPA BGCs.</title>
        <authorList>
            <person name="Waglechner N."/>
            <person name="Wright G.D."/>
        </authorList>
    </citation>
    <scope>NUCLEOTIDE SEQUENCE [LARGE SCALE GENOMIC DNA]</scope>
    <source>
        <strain evidence="10 11">A82846</strain>
    </source>
</reference>
<dbReference type="InterPro" id="IPR050743">
    <property type="entry name" value="2-oxoacid_DH_E2_comp"/>
</dbReference>
<gene>
    <name evidence="10" type="ORF">DMH04_17995</name>
</gene>
<accession>A0A428ZAU7</accession>
<evidence type="ECO:0000256" key="3">
    <source>
        <dbReference type="ARBA" id="ARBA00022679"/>
    </source>
</evidence>
<dbReference type="Pfam" id="PF00198">
    <property type="entry name" value="2-oxoacid_dh"/>
    <property type="match status" value="1"/>
</dbReference>
<dbReference type="Gene3D" id="2.40.50.100">
    <property type="match status" value="1"/>
</dbReference>
<dbReference type="PANTHER" id="PTHR43178">
    <property type="entry name" value="DIHYDROLIPOAMIDE ACETYLTRANSFERASE COMPONENT OF PYRUVATE DEHYDROGENASE COMPLEX"/>
    <property type="match status" value="1"/>
</dbReference>
<comment type="caution">
    <text evidence="10">The sequence shown here is derived from an EMBL/GenBank/DDBJ whole genome shotgun (WGS) entry which is preliminary data.</text>
</comment>
<feature type="domain" description="Lipoyl-binding" evidence="8">
    <location>
        <begin position="1"/>
        <end position="76"/>
    </location>
</feature>
<keyword evidence="3 6" id="KW-0808">Transferase</keyword>
<dbReference type="Pfam" id="PF00364">
    <property type="entry name" value="Biotin_lipoyl"/>
    <property type="match status" value="1"/>
</dbReference>
<dbReference type="SUPFAM" id="SSF47005">
    <property type="entry name" value="Peripheral subunit-binding domain of 2-oxo acid dehydrogenase complex"/>
    <property type="match status" value="1"/>
</dbReference>
<organism evidence="10 11">
    <name type="scientific">Kibdelosporangium aridum</name>
    <dbReference type="NCBI Taxonomy" id="2030"/>
    <lineage>
        <taxon>Bacteria</taxon>
        <taxon>Bacillati</taxon>
        <taxon>Actinomycetota</taxon>
        <taxon>Actinomycetes</taxon>
        <taxon>Pseudonocardiales</taxon>
        <taxon>Pseudonocardiaceae</taxon>
        <taxon>Kibdelosporangium</taxon>
    </lineage>
</organism>
<dbReference type="InterPro" id="IPR036625">
    <property type="entry name" value="E3-bd_dom_sf"/>
</dbReference>
<feature type="compositionally biased region" description="Pro residues" evidence="7">
    <location>
        <begin position="84"/>
        <end position="100"/>
    </location>
</feature>
<dbReference type="EC" id="2.3.1.-" evidence="6"/>
<proteinExistence type="inferred from homology"/>
<dbReference type="InterPro" id="IPR004167">
    <property type="entry name" value="PSBD"/>
</dbReference>
<name>A0A428ZAU7_KIBAR</name>
<dbReference type="InterPro" id="IPR011053">
    <property type="entry name" value="Single_hybrid_motif"/>
</dbReference>
<dbReference type="PROSITE" id="PS51826">
    <property type="entry name" value="PSBD"/>
    <property type="match status" value="1"/>
</dbReference>
<dbReference type="SUPFAM" id="SSF51230">
    <property type="entry name" value="Single hybrid motif"/>
    <property type="match status" value="1"/>
</dbReference>
<feature type="region of interest" description="Disordered" evidence="7">
    <location>
        <begin position="81"/>
        <end position="103"/>
    </location>
</feature>
<evidence type="ECO:0000256" key="1">
    <source>
        <dbReference type="ARBA" id="ARBA00001938"/>
    </source>
</evidence>
<protein>
    <recommendedName>
        <fullName evidence="6">Dihydrolipoamide acetyltransferase component of pyruvate dehydrogenase complex</fullName>
        <ecNumber evidence="6">2.3.1.-</ecNumber>
    </recommendedName>
</protein>
<dbReference type="InterPro" id="IPR001078">
    <property type="entry name" value="2-oxoacid_DH_actylTfrase"/>
</dbReference>
<dbReference type="InterPro" id="IPR000089">
    <property type="entry name" value="Biotin_lipoyl"/>
</dbReference>
<evidence type="ECO:0000256" key="5">
    <source>
        <dbReference type="ARBA" id="ARBA00023315"/>
    </source>
</evidence>
<dbReference type="CDD" id="cd06849">
    <property type="entry name" value="lipoyl_domain"/>
    <property type="match status" value="1"/>
</dbReference>
<dbReference type="GO" id="GO:0016407">
    <property type="term" value="F:acetyltransferase activity"/>
    <property type="evidence" value="ECO:0007669"/>
    <property type="project" value="TreeGrafter"/>
</dbReference>
<dbReference type="Gene3D" id="3.30.559.10">
    <property type="entry name" value="Chloramphenicol acetyltransferase-like domain"/>
    <property type="match status" value="1"/>
</dbReference>
<comment type="cofactor">
    <cofactor evidence="1 6">
        <name>(R)-lipoate</name>
        <dbReference type="ChEBI" id="CHEBI:83088"/>
    </cofactor>
</comment>
<feature type="compositionally biased region" description="Low complexity" evidence="7">
    <location>
        <begin position="193"/>
        <end position="209"/>
    </location>
</feature>
<dbReference type="RefSeq" id="WP_037267558.1">
    <property type="nucleotide sequence ID" value="NZ_QHKI01000013.1"/>
</dbReference>
<evidence type="ECO:0000256" key="7">
    <source>
        <dbReference type="SAM" id="MobiDB-lite"/>
    </source>
</evidence>
<dbReference type="Pfam" id="PF02817">
    <property type="entry name" value="E3_binding"/>
    <property type="match status" value="2"/>
</dbReference>
<evidence type="ECO:0000256" key="6">
    <source>
        <dbReference type="RuleBase" id="RU003423"/>
    </source>
</evidence>
<feature type="region of interest" description="Disordered" evidence="7">
    <location>
        <begin position="124"/>
        <end position="155"/>
    </location>
</feature>
<evidence type="ECO:0000256" key="2">
    <source>
        <dbReference type="ARBA" id="ARBA00007317"/>
    </source>
</evidence>
<evidence type="ECO:0000313" key="11">
    <source>
        <dbReference type="Proteomes" id="UP000287547"/>
    </source>
</evidence>
<evidence type="ECO:0000256" key="4">
    <source>
        <dbReference type="ARBA" id="ARBA00022823"/>
    </source>
</evidence>